<feature type="compositionally biased region" description="Basic and acidic residues" evidence="2">
    <location>
        <begin position="830"/>
        <end position="839"/>
    </location>
</feature>
<dbReference type="RefSeq" id="WP_347323908.1">
    <property type="nucleotide sequence ID" value="NZ_JBCGUH010000002.1"/>
</dbReference>
<keyword evidence="1" id="KW-0694">RNA-binding</keyword>
<comment type="caution">
    <text evidence="5">The sequence shown here is derived from an EMBL/GenBank/DDBJ whole genome shotgun (WGS) entry which is preliminary data.</text>
</comment>
<dbReference type="PANTHER" id="PTHR42834">
    <property type="entry name" value="ENDONUCLEASE/EXONUCLEASE/PHOSPHATASE FAMILY PROTEIN (AFU_ORTHOLOGUE AFUA_3G09210)"/>
    <property type="match status" value="1"/>
</dbReference>
<dbReference type="SUPFAM" id="SSF56219">
    <property type="entry name" value="DNase I-like"/>
    <property type="match status" value="1"/>
</dbReference>
<organism evidence="5 6">
    <name type="scientific">Paenibacillus wenxiniae</name>
    <dbReference type="NCBI Taxonomy" id="1636843"/>
    <lineage>
        <taxon>Bacteria</taxon>
        <taxon>Bacillati</taxon>
        <taxon>Bacillota</taxon>
        <taxon>Bacilli</taxon>
        <taxon>Bacillales</taxon>
        <taxon>Paenibacillaceae</taxon>
        <taxon>Paenibacillus</taxon>
    </lineage>
</organism>
<evidence type="ECO:0000313" key="6">
    <source>
        <dbReference type="Proteomes" id="UP001597233"/>
    </source>
</evidence>
<dbReference type="Proteomes" id="UP001597233">
    <property type="component" value="Unassembled WGS sequence"/>
</dbReference>
<dbReference type="PROSITE" id="PS50889">
    <property type="entry name" value="S4"/>
    <property type="match status" value="1"/>
</dbReference>
<feature type="region of interest" description="Disordered" evidence="2">
    <location>
        <begin position="824"/>
        <end position="876"/>
    </location>
</feature>
<name>A0ABW4RNM4_9BACL</name>
<dbReference type="EMBL" id="JBHUEH010000032">
    <property type="protein sequence ID" value="MFD1887806.1"/>
    <property type="molecule type" value="Genomic_DNA"/>
</dbReference>
<dbReference type="InterPro" id="IPR005135">
    <property type="entry name" value="Endo/exonuclease/phosphatase"/>
</dbReference>
<feature type="signal peptide" evidence="3">
    <location>
        <begin position="1"/>
        <end position="31"/>
    </location>
</feature>
<dbReference type="PROSITE" id="PS51272">
    <property type="entry name" value="SLH"/>
    <property type="match status" value="3"/>
</dbReference>
<dbReference type="InterPro" id="IPR043744">
    <property type="entry name" value="DUF5689"/>
</dbReference>
<protein>
    <submittedName>
        <fullName evidence="5">S-layer homology domain-containing protein</fullName>
    </submittedName>
</protein>
<evidence type="ECO:0000259" key="4">
    <source>
        <dbReference type="PROSITE" id="PS51272"/>
    </source>
</evidence>
<reference evidence="6" key="1">
    <citation type="journal article" date="2019" name="Int. J. Syst. Evol. Microbiol.">
        <title>The Global Catalogue of Microorganisms (GCM) 10K type strain sequencing project: providing services to taxonomists for standard genome sequencing and annotation.</title>
        <authorList>
            <consortium name="The Broad Institute Genomics Platform"/>
            <consortium name="The Broad Institute Genome Sequencing Center for Infectious Disease"/>
            <person name="Wu L."/>
            <person name="Ma J."/>
        </authorList>
    </citation>
    <scope>NUCLEOTIDE SEQUENCE [LARGE SCALE GENOMIC DNA]</scope>
    <source>
        <strain evidence="6">CCUG 54950</strain>
    </source>
</reference>
<dbReference type="Pfam" id="PF00395">
    <property type="entry name" value="SLH"/>
    <property type="match status" value="3"/>
</dbReference>
<dbReference type="CDD" id="cd10283">
    <property type="entry name" value="MnuA_DNase1-like"/>
    <property type="match status" value="1"/>
</dbReference>
<keyword evidence="6" id="KW-1185">Reference proteome</keyword>
<evidence type="ECO:0000256" key="2">
    <source>
        <dbReference type="SAM" id="MobiDB-lite"/>
    </source>
</evidence>
<feature type="domain" description="SLH" evidence="4">
    <location>
        <begin position="1088"/>
        <end position="1150"/>
    </location>
</feature>
<proteinExistence type="predicted"/>
<evidence type="ECO:0000313" key="5">
    <source>
        <dbReference type="EMBL" id="MFD1887806.1"/>
    </source>
</evidence>
<sequence length="1281" mass="137397">MRNWTKKISVSLAASLLTATILPVSSHTLYAAEMDTVATLETTPSTTANLSATDTANTAFPAALFSRSVQNDTYAITTARTQAIGSTVTVQGVVTYREDTGNSYSNLYIQDGGAGIVIRGQSLTAQPGDTIQASGKLGAYQKLLQINATSSNVQILSSGTIPDPKMIDSSGFAAGNPNEATLVKVSQVHVDNVSGNRYTLSDANGIFVVYTTNAWLKSGYTYTSITGVITRYQDTYQLVPRSISDLEGSTEAPPSGQQPLQLTINQIQGTTQTSTYAEQQVQGVEGIVTMVKSRTSFYMQMPDEQADRDERTSEGILVYRSSHGVKPGDRITVDGKVKEYRETGYADAADLTTTEIVASSINVLAENQPLPAPIVIGAGGRAIPEQIASSDGQAAFDPTRYSIDFYESLEGMRVQLNNADIIGPYTYEIPVTVEAERHTRRTPAGGLIITDGDFNSDRLLIASKPAQPIKTGDRFDGAITGIMSYSYSNFKILPDQPLPAIQDGGWKREISQLHNGPEQLTIASFNVENFWNDPAATDKTQKIARDVVDNLHTPDILALMEVQDNNGAKDDGTTDASENFKALITAIQAAGGPTYRYASIAPANNMDGGAPGGNIRVGFLYNPERVTLPVAPGGTGDSVTAVTYGATGLNVNPGRIDPSNVAFEHSRKSLAAQFVFHGQSVIVIANHFNSKGGDQALYGAVQPPARSSEIQRARQAAVLNDFVKDTLARNSNANIVLVGDFNDFQFSNTFTILKGNQLTNLVDTLPVNERYSYVYEGNSQTLDHVLMTSQLAARAQLDIVHINADFMEEDGRVSDHDPLLTRIDFTPKSASKDRDKDRGSATTPVTDHNAGTNTNAGQQGEGTTPVTSPTGSEAAIQNGSANGQLARWSITPTLQQEGDRITATSTINAATAQCMLNNTATTLQLDLPASSGADRFQLQFQQAAATTLTGQNQLQRIIVNTPLGQYHLPATLLQQAATNGQTLELDIASDPVALAKAKTDGYSPYAAIAYTIHTLASNGDKTAVRELGQYVKRTIASSDIQPGQRLTVVRAEENGSGAAQYVPVPFSIQAGQVTLLSNTNSSYIVLRATEPSFPDMQGHWAQSIVQKLRDQGIIQGQSDTQFAPATGVTRAEFAAMLTRALGVSGQTYRTSNRSFSDVPASAWYATAVQTATDAGWIKGDERGHFRPDAQITRQEMAVMLQRAWNEVMANHDASATANRTSTQRLTDTSSIANWAQPAVNQLYTAGLIEGNAKGRFEPARSLNRAESAAIISRLIDEATRP</sequence>
<feature type="compositionally biased region" description="Polar residues" evidence="2">
    <location>
        <begin position="840"/>
        <end position="876"/>
    </location>
</feature>
<gene>
    <name evidence="5" type="ORF">ACFSC9_20205</name>
</gene>
<dbReference type="Pfam" id="PF18942">
    <property type="entry name" value="DUF5689"/>
    <property type="match status" value="1"/>
</dbReference>
<dbReference type="InterPro" id="IPR001119">
    <property type="entry name" value="SLH_dom"/>
</dbReference>
<evidence type="ECO:0000256" key="1">
    <source>
        <dbReference type="PROSITE-ProRule" id="PRU00182"/>
    </source>
</evidence>
<dbReference type="CDD" id="cd04486">
    <property type="entry name" value="YhcR_OBF_like"/>
    <property type="match status" value="1"/>
</dbReference>
<feature type="domain" description="SLH" evidence="4">
    <location>
        <begin position="1151"/>
        <end position="1214"/>
    </location>
</feature>
<dbReference type="Gene3D" id="3.60.10.10">
    <property type="entry name" value="Endonuclease/exonuclease/phosphatase"/>
    <property type="match status" value="1"/>
</dbReference>
<feature type="domain" description="SLH" evidence="4">
    <location>
        <begin position="1222"/>
        <end position="1281"/>
    </location>
</feature>
<dbReference type="InterPro" id="IPR036691">
    <property type="entry name" value="Endo/exonu/phosph_ase_sf"/>
</dbReference>
<evidence type="ECO:0000256" key="3">
    <source>
        <dbReference type="SAM" id="SignalP"/>
    </source>
</evidence>
<keyword evidence="3" id="KW-0732">Signal</keyword>
<accession>A0ABW4RNM4</accession>
<dbReference type="Pfam" id="PF03372">
    <property type="entry name" value="Exo_endo_phos"/>
    <property type="match status" value="1"/>
</dbReference>
<dbReference type="PANTHER" id="PTHR42834:SF1">
    <property type="entry name" value="ENDONUCLEASE_EXONUCLEASE_PHOSPHATASE FAMILY PROTEIN (AFU_ORTHOLOGUE AFUA_3G09210)"/>
    <property type="match status" value="1"/>
</dbReference>
<feature type="chain" id="PRO_5045339976" evidence="3">
    <location>
        <begin position="32"/>
        <end position="1281"/>
    </location>
</feature>